<evidence type="ECO:0000259" key="8">
    <source>
        <dbReference type="PROSITE" id="PS50928"/>
    </source>
</evidence>
<dbReference type="PANTHER" id="PTHR43744">
    <property type="entry name" value="ABC TRANSPORTER PERMEASE PROTEIN MG189-RELATED-RELATED"/>
    <property type="match status" value="1"/>
</dbReference>
<dbReference type="AlphaFoldDB" id="A0A3T1D1G8"/>
<keyword evidence="10" id="KW-1185">Reference proteome</keyword>
<dbReference type="Gene3D" id="1.10.3720.10">
    <property type="entry name" value="MetI-like"/>
    <property type="match status" value="1"/>
</dbReference>
<dbReference type="PANTHER" id="PTHR43744:SF3">
    <property type="entry name" value="LACTOSE TRANSPORT SYSTEM PERMEASE PROTEIN LACG"/>
    <property type="match status" value="1"/>
</dbReference>
<dbReference type="Pfam" id="PF00528">
    <property type="entry name" value="BPD_transp_1"/>
    <property type="match status" value="1"/>
</dbReference>
<feature type="transmembrane region" description="Helical" evidence="7">
    <location>
        <begin position="177"/>
        <end position="202"/>
    </location>
</feature>
<sequence length="270" mass="29937">MIRSLKYISLLIAAVCILFPPYIVIVAAFKSPTEFALSDAYALPSSFLNFDNFVMVLEKGRFLLSYFNISYIIVLSLAGNILLGTMVAYALGRFQFKLRSAILGAYAGALIIPGITTQVATFGIIKNLGLFNTHYSIILLSLGADVIQIYIYLQFIKNIPYELDESAYLEGASLFRIYRSIIVPLLTPATATVLILKTISIYNDLYSPYLYMPAQKLGVVTTELMRFSNSYGSSWTLQSAAIILVAIPMVIFYLVLQKYIFSGIVNGAVK</sequence>
<feature type="transmembrane region" description="Helical" evidence="7">
    <location>
        <begin position="235"/>
        <end position="256"/>
    </location>
</feature>
<name>A0A3T1D1G8_9BACL</name>
<dbReference type="InterPro" id="IPR000515">
    <property type="entry name" value="MetI-like"/>
</dbReference>
<dbReference type="KEGG" id="cohn:KCTCHS21_13610"/>
<keyword evidence="3" id="KW-1003">Cell membrane</keyword>
<feature type="transmembrane region" description="Helical" evidence="7">
    <location>
        <begin position="69"/>
        <end position="91"/>
    </location>
</feature>
<keyword evidence="5 7" id="KW-1133">Transmembrane helix</keyword>
<comment type="similarity">
    <text evidence="7">Belongs to the binding-protein-dependent transport system permease family.</text>
</comment>
<proteinExistence type="inferred from homology"/>
<feature type="domain" description="ABC transmembrane type-1" evidence="8">
    <location>
        <begin position="66"/>
        <end position="256"/>
    </location>
</feature>
<dbReference type="InterPro" id="IPR035906">
    <property type="entry name" value="MetI-like_sf"/>
</dbReference>
<evidence type="ECO:0000256" key="3">
    <source>
        <dbReference type="ARBA" id="ARBA00022475"/>
    </source>
</evidence>
<dbReference type="EMBL" id="AP019400">
    <property type="protein sequence ID" value="BBI31962.1"/>
    <property type="molecule type" value="Genomic_DNA"/>
</dbReference>
<evidence type="ECO:0000313" key="10">
    <source>
        <dbReference type="Proteomes" id="UP000289856"/>
    </source>
</evidence>
<dbReference type="GO" id="GO:0005886">
    <property type="term" value="C:plasma membrane"/>
    <property type="evidence" value="ECO:0007669"/>
    <property type="project" value="UniProtKB-SubCell"/>
</dbReference>
<evidence type="ECO:0000256" key="6">
    <source>
        <dbReference type="ARBA" id="ARBA00023136"/>
    </source>
</evidence>
<gene>
    <name evidence="9" type="ORF">KCTCHS21_13610</name>
</gene>
<protein>
    <submittedName>
        <fullName evidence="9">Sugar ABC transporter permease</fullName>
    </submittedName>
</protein>
<dbReference type="PROSITE" id="PS50928">
    <property type="entry name" value="ABC_TM1"/>
    <property type="match status" value="1"/>
</dbReference>
<evidence type="ECO:0000313" key="9">
    <source>
        <dbReference type="EMBL" id="BBI31962.1"/>
    </source>
</evidence>
<feature type="transmembrane region" description="Helical" evidence="7">
    <location>
        <begin position="103"/>
        <end position="125"/>
    </location>
</feature>
<feature type="transmembrane region" description="Helical" evidence="7">
    <location>
        <begin position="137"/>
        <end position="156"/>
    </location>
</feature>
<dbReference type="GO" id="GO:0055085">
    <property type="term" value="P:transmembrane transport"/>
    <property type="evidence" value="ECO:0007669"/>
    <property type="project" value="InterPro"/>
</dbReference>
<organism evidence="9 10">
    <name type="scientific">Cohnella abietis</name>
    <dbReference type="NCBI Taxonomy" id="2507935"/>
    <lineage>
        <taxon>Bacteria</taxon>
        <taxon>Bacillati</taxon>
        <taxon>Bacillota</taxon>
        <taxon>Bacilli</taxon>
        <taxon>Bacillales</taxon>
        <taxon>Paenibacillaceae</taxon>
        <taxon>Cohnella</taxon>
    </lineage>
</organism>
<dbReference type="CDD" id="cd06261">
    <property type="entry name" value="TM_PBP2"/>
    <property type="match status" value="1"/>
</dbReference>
<dbReference type="RefSeq" id="WP_130606148.1">
    <property type="nucleotide sequence ID" value="NZ_AP019400.1"/>
</dbReference>
<keyword evidence="6 7" id="KW-0472">Membrane</keyword>
<keyword evidence="4 7" id="KW-0812">Transmembrane</keyword>
<dbReference type="Proteomes" id="UP000289856">
    <property type="component" value="Chromosome"/>
</dbReference>
<evidence type="ECO:0000256" key="4">
    <source>
        <dbReference type="ARBA" id="ARBA00022692"/>
    </source>
</evidence>
<dbReference type="OrthoDB" id="9794684at2"/>
<dbReference type="SUPFAM" id="SSF161098">
    <property type="entry name" value="MetI-like"/>
    <property type="match status" value="1"/>
</dbReference>
<comment type="subcellular location">
    <subcellularLocation>
        <location evidence="1 7">Cell membrane</location>
        <topology evidence="1 7">Multi-pass membrane protein</topology>
    </subcellularLocation>
</comment>
<evidence type="ECO:0000256" key="7">
    <source>
        <dbReference type="RuleBase" id="RU363032"/>
    </source>
</evidence>
<accession>A0A3T1D1G8</accession>
<evidence type="ECO:0000256" key="5">
    <source>
        <dbReference type="ARBA" id="ARBA00022989"/>
    </source>
</evidence>
<keyword evidence="2 7" id="KW-0813">Transport</keyword>
<evidence type="ECO:0000256" key="1">
    <source>
        <dbReference type="ARBA" id="ARBA00004651"/>
    </source>
</evidence>
<reference evidence="9 10" key="1">
    <citation type="submission" date="2019-01" db="EMBL/GenBank/DDBJ databases">
        <title>Complete genome sequence of Cohnella hallensis HS21 isolated from Korean fir (Abies koreana) rhizospheric soil.</title>
        <authorList>
            <person name="Jiang L."/>
            <person name="Kang S.W."/>
            <person name="Kim S."/>
            <person name="Jung J."/>
            <person name="Kim C.Y."/>
            <person name="Kim D.H."/>
            <person name="Kim S.W."/>
            <person name="Lee J."/>
        </authorList>
    </citation>
    <scope>NUCLEOTIDE SEQUENCE [LARGE SCALE GENOMIC DNA]</scope>
    <source>
        <strain evidence="9 10">HS21</strain>
    </source>
</reference>
<evidence type="ECO:0000256" key="2">
    <source>
        <dbReference type="ARBA" id="ARBA00022448"/>
    </source>
</evidence>
<feature type="transmembrane region" description="Helical" evidence="7">
    <location>
        <begin position="7"/>
        <end position="29"/>
    </location>
</feature>